<dbReference type="PANTHER" id="PTHR43157">
    <property type="entry name" value="PHOSPHATIDYLINOSITOL-GLYCAN BIOSYNTHESIS CLASS F PROTEIN-RELATED"/>
    <property type="match status" value="1"/>
</dbReference>
<dbReference type="CDD" id="cd05327">
    <property type="entry name" value="retinol-DH_like_SDR_c_like"/>
    <property type="match status" value="1"/>
</dbReference>
<proteinExistence type="predicted"/>
<dbReference type="SUPFAM" id="SSF51735">
    <property type="entry name" value="NAD(P)-binding Rossmann-fold domains"/>
    <property type="match status" value="1"/>
</dbReference>
<dbReference type="AlphaFoldDB" id="A0AA88L7B7"/>
<keyword evidence="2" id="KW-0812">Transmembrane</keyword>
<dbReference type="InterPro" id="IPR036291">
    <property type="entry name" value="NAD(P)-bd_dom_sf"/>
</dbReference>
<organism evidence="3 4">
    <name type="scientific">Artemia franciscana</name>
    <name type="common">Brine shrimp</name>
    <name type="synonym">Artemia sanfranciscana</name>
    <dbReference type="NCBI Taxonomy" id="6661"/>
    <lineage>
        <taxon>Eukaryota</taxon>
        <taxon>Metazoa</taxon>
        <taxon>Ecdysozoa</taxon>
        <taxon>Arthropoda</taxon>
        <taxon>Crustacea</taxon>
        <taxon>Branchiopoda</taxon>
        <taxon>Anostraca</taxon>
        <taxon>Artemiidae</taxon>
        <taxon>Artemia</taxon>
    </lineage>
</organism>
<keyword evidence="1" id="KW-0560">Oxidoreductase</keyword>
<reference evidence="3" key="1">
    <citation type="submission" date="2023-07" db="EMBL/GenBank/DDBJ databases">
        <title>Chromosome-level genome assembly of Artemia franciscana.</title>
        <authorList>
            <person name="Jo E."/>
        </authorList>
    </citation>
    <scope>NUCLEOTIDE SEQUENCE</scope>
    <source>
        <tissue evidence="3">Whole body</tissue>
    </source>
</reference>
<sequence>MNMWDPFAIAAAAGASIFTLGYLYRVYRNKQWGYCDSKSNLSGKVFVITGANSGLGKATVEQLCARNATVVMACRNIAEGQEVAKKIQKKYPSSVVTVKHLDLSSLASVHHFAENLLQEYPKIDCLVNNAGVYMPDKEARKTADGFEIHFGVNHLGHFLLTNELLERIKESAPSRIVVVSSMLHEKGNIDFENLNFEKEIPESRRGAGAGYCNSKLANGLFAWELSKQLEDTDISVFALCPGWVYTGLFRNSRIPWYGYVAMLPIAFLFMRGPKSGAQTILYCATSESLEGRKWGFFRDCKPYESKALQRCGLDTAKKLWDVSAKLVKLVK</sequence>
<dbReference type="Gene3D" id="3.40.50.720">
    <property type="entry name" value="NAD(P)-binding Rossmann-like Domain"/>
    <property type="match status" value="1"/>
</dbReference>
<keyword evidence="4" id="KW-1185">Reference proteome</keyword>
<evidence type="ECO:0000313" key="4">
    <source>
        <dbReference type="Proteomes" id="UP001187531"/>
    </source>
</evidence>
<keyword evidence="2" id="KW-1133">Transmembrane helix</keyword>
<dbReference type="Proteomes" id="UP001187531">
    <property type="component" value="Unassembled WGS sequence"/>
</dbReference>
<evidence type="ECO:0000256" key="1">
    <source>
        <dbReference type="ARBA" id="ARBA00023002"/>
    </source>
</evidence>
<feature type="transmembrane region" description="Helical" evidence="2">
    <location>
        <begin position="6"/>
        <end position="24"/>
    </location>
</feature>
<keyword evidence="2" id="KW-0472">Membrane</keyword>
<comment type="caution">
    <text evidence="3">The sequence shown here is derived from an EMBL/GenBank/DDBJ whole genome shotgun (WGS) entry which is preliminary data.</text>
</comment>
<dbReference type="EMBL" id="JAVRJZ010000016">
    <property type="protein sequence ID" value="KAK2710730.1"/>
    <property type="molecule type" value="Genomic_DNA"/>
</dbReference>
<dbReference type="GO" id="GO:0016491">
    <property type="term" value="F:oxidoreductase activity"/>
    <property type="evidence" value="ECO:0007669"/>
    <property type="project" value="UniProtKB-KW"/>
</dbReference>
<dbReference type="InterPro" id="IPR002347">
    <property type="entry name" value="SDR_fam"/>
</dbReference>
<protein>
    <submittedName>
        <fullName evidence="3">Uncharacterized protein</fullName>
    </submittedName>
</protein>
<evidence type="ECO:0000256" key="2">
    <source>
        <dbReference type="SAM" id="Phobius"/>
    </source>
</evidence>
<dbReference type="PANTHER" id="PTHR43157:SF31">
    <property type="entry name" value="PHOSPHATIDYLINOSITOL-GLYCAN BIOSYNTHESIS CLASS F PROTEIN"/>
    <property type="match status" value="1"/>
</dbReference>
<accession>A0AA88L7B7</accession>
<name>A0AA88L7B7_ARTSF</name>
<dbReference type="Pfam" id="PF00106">
    <property type="entry name" value="adh_short"/>
    <property type="match status" value="1"/>
</dbReference>
<dbReference type="PRINTS" id="PR00081">
    <property type="entry name" value="GDHRDH"/>
</dbReference>
<evidence type="ECO:0000313" key="3">
    <source>
        <dbReference type="EMBL" id="KAK2710730.1"/>
    </source>
</evidence>
<gene>
    <name evidence="3" type="ORF">QYM36_012038</name>
</gene>